<evidence type="ECO:0000313" key="2">
    <source>
        <dbReference type="Proteomes" id="UP001374599"/>
    </source>
</evidence>
<dbReference type="EMBL" id="BTPU01000093">
    <property type="protein sequence ID" value="GMQ65033.1"/>
    <property type="molecule type" value="Genomic_DNA"/>
</dbReference>
<evidence type="ECO:0000313" key="1">
    <source>
        <dbReference type="EMBL" id="GMQ65033.1"/>
    </source>
</evidence>
<keyword evidence="2" id="KW-1185">Reference proteome</keyword>
<gene>
    <name evidence="1" type="ORF">AN2V17_42750</name>
</gene>
<name>A0ACB5UR61_9FIRM</name>
<organism evidence="1 2">
    <name type="scientific">Vallitalea maricola</name>
    <dbReference type="NCBI Taxonomy" id="3074433"/>
    <lineage>
        <taxon>Bacteria</taxon>
        <taxon>Bacillati</taxon>
        <taxon>Bacillota</taxon>
        <taxon>Clostridia</taxon>
        <taxon>Lachnospirales</taxon>
        <taxon>Vallitaleaceae</taxon>
        <taxon>Vallitalea</taxon>
    </lineage>
</organism>
<accession>A0ACB5UR61</accession>
<reference evidence="1" key="1">
    <citation type="submission" date="2023-09" db="EMBL/GenBank/DDBJ databases">
        <title>Vallitalea sediminicola and Vallitalea maricola sp. nov., anaerobic bacteria isolated from marine sediment.</title>
        <authorList>
            <person name="Hirano S."/>
            <person name="Maeda A."/>
            <person name="Terahara T."/>
            <person name="Mori K."/>
            <person name="Hamada M."/>
            <person name="Matsumoto R."/>
            <person name="Kobayashi T."/>
        </authorList>
    </citation>
    <scope>NUCLEOTIDE SEQUENCE</scope>
    <source>
        <strain evidence="1">AN17-2</strain>
    </source>
</reference>
<proteinExistence type="predicted"/>
<protein>
    <submittedName>
        <fullName evidence="1">Polyketide synthase</fullName>
    </submittedName>
</protein>
<comment type="caution">
    <text evidence="1">The sequence shown here is derived from an EMBL/GenBank/DDBJ whole genome shotgun (WGS) entry which is preliminary data.</text>
</comment>
<sequence length="249" mass="28057">MTESVVTIEEIESDIVKVTMQDRVNKNTFSDELVSGVKKAFKMIDSNSEYKVVILTGYDNYFSSGGTKEGLLAIYEGKQKFTKLDIYNLPLDCRIPVISAMQGHGIGGGFIMGLFADFVILSRESVYTANFMKYGFTPGTGATYILEKKLGISLAEEMLLSANNYRGAELEKKGITFPVLPRADVGDYALELARQVAEKPRLSLITLKDHLVRKMRKELPEVIQQEVIMHEKTFFQEEVKERINELFGK</sequence>
<dbReference type="Proteomes" id="UP001374599">
    <property type="component" value="Unassembled WGS sequence"/>
</dbReference>